<reference evidence="3 4" key="1">
    <citation type="submission" date="2012-05" db="EMBL/GenBank/DDBJ databases">
        <title>Finished chromosome of genome of Chamaesiphon sp. PCC 6605.</title>
        <authorList>
            <consortium name="US DOE Joint Genome Institute"/>
            <person name="Gugger M."/>
            <person name="Coursin T."/>
            <person name="Rippka R."/>
            <person name="Tandeau De Marsac N."/>
            <person name="Huntemann M."/>
            <person name="Wei C.-L."/>
            <person name="Han J."/>
            <person name="Detter J.C."/>
            <person name="Han C."/>
            <person name="Tapia R."/>
            <person name="Chen A."/>
            <person name="Kyrpides N."/>
            <person name="Mavromatis K."/>
            <person name="Markowitz V."/>
            <person name="Szeto E."/>
            <person name="Ivanova N."/>
            <person name="Pagani I."/>
            <person name="Pati A."/>
            <person name="Goodwin L."/>
            <person name="Nordberg H.P."/>
            <person name="Cantor M.N."/>
            <person name="Hua S.X."/>
            <person name="Woyke T."/>
            <person name="Kerfeld C.A."/>
        </authorList>
    </citation>
    <scope>NUCLEOTIDE SEQUENCE [LARGE SCALE GENOMIC DNA]</scope>
    <source>
        <strain evidence="4">ATCC 27169 / PCC 6605</strain>
    </source>
</reference>
<sequence length="222" mass="25608">MNNPLEQFSVEIDRSDRDINLTKAALYISQIEYPDLDIDRYLNILDEMAAEVAKKLPATHYPLKVIQTINHYLYTELNFHGNEIDYYNPANSLLSDVIDRRTGIPITLAVVYLEIAKRIDFPMVGIGMPGHFLIRPNFKDAGIFVDAFSAGEVLFAEDCRQKLIHIYQQDIPFLPPELLQPVTNRQILLRILNNLQANYLNQVDFDRAYVIKQWIEIVGLQS</sequence>
<protein>
    <recommendedName>
        <fullName evidence="2">Protein SirB1 N-terminal domain-containing protein</fullName>
    </recommendedName>
</protein>
<comment type="similarity">
    <text evidence="1">Belongs to the UPF0162 family.</text>
</comment>
<evidence type="ECO:0000313" key="4">
    <source>
        <dbReference type="Proteomes" id="UP000010366"/>
    </source>
</evidence>
<dbReference type="eggNOG" id="COG2912">
    <property type="taxonomic scope" value="Bacteria"/>
</dbReference>
<organism evidence="3 4">
    <name type="scientific">Chamaesiphon minutus (strain ATCC 27169 / PCC 6605)</name>
    <dbReference type="NCBI Taxonomy" id="1173020"/>
    <lineage>
        <taxon>Bacteria</taxon>
        <taxon>Bacillati</taxon>
        <taxon>Cyanobacteriota</taxon>
        <taxon>Cyanophyceae</taxon>
        <taxon>Gomontiellales</taxon>
        <taxon>Chamaesiphonaceae</taxon>
        <taxon>Chamaesiphon</taxon>
    </lineage>
</organism>
<dbReference type="InterPro" id="IPR032698">
    <property type="entry name" value="SirB1_N"/>
</dbReference>
<dbReference type="Pfam" id="PF13369">
    <property type="entry name" value="Transglut_core2"/>
    <property type="match status" value="1"/>
</dbReference>
<dbReference type="PANTHER" id="PTHR31350">
    <property type="entry name" value="SI:DKEY-261L7.2"/>
    <property type="match status" value="1"/>
</dbReference>
<dbReference type="HOGENOM" id="CLU_063810_1_0_3"/>
<evidence type="ECO:0000259" key="2">
    <source>
        <dbReference type="Pfam" id="PF13369"/>
    </source>
</evidence>
<dbReference type="EMBL" id="CP003600">
    <property type="protein sequence ID" value="AFY95665.1"/>
    <property type="molecule type" value="Genomic_DNA"/>
</dbReference>
<dbReference type="Proteomes" id="UP000010366">
    <property type="component" value="Chromosome"/>
</dbReference>
<dbReference type="KEGG" id="cmp:Cha6605_4749"/>
<dbReference type="OrthoDB" id="232498at2"/>
<dbReference type="PANTHER" id="PTHR31350:SF21">
    <property type="entry name" value="F-BOX ONLY PROTEIN 21"/>
    <property type="match status" value="1"/>
</dbReference>
<keyword evidence="4" id="KW-1185">Reference proteome</keyword>
<gene>
    <name evidence="3" type="ORF">Cha6605_4749</name>
</gene>
<feature type="domain" description="Protein SirB1 N-terminal" evidence="2">
    <location>
        <begin position="40"/>
        <end position="193"/>
    </location>
</feature>
<evidence type="ECO:0000313" key="3">
    <source>
        <dbReference type="EMBL" id="AFY95665.1"/>
    </source>
</evidence>
<dbReference type="PATRIC" id="fig|1173020.3.peg.5426"/>
<evidence type="ECO:0000256" key="1">
    <source>
        <dbReference type="ARBA" id="ARBA00007100"/>
    </source>
</evidence>
<accession>K9ULG5</accession>
<dbReference type="AlphaFoldDB" id="K9ULG5"/>
<dbReference type="RefSeq" id="WP_015161761.1">
    <property type="nucleotide sequence ID" value="NC_019697.1"/>
</dbReference>
<proteinExistence type="inferred from homology"/>
<name>K9ULG5_CHAP6</name>